<name>A0A559J1B0_9BACL</name>
<keyword evidence="8" id="KW-1185">Reference proteome</keyword>
<dbReference type="RefSeq" id="WP_144990371.1">
    <property type="nucleotide sequence ID" value="NZ_VNJK01000001.1"/>
</dbReference>
<dbReference type="GO" id="GO:0030288">
    <property type="term" value="C:outer membrane-bounded periplasmic space"/>
    <property type="evidence" value="ECO:0007669"/>
    <property type="project" value="TreeGrafter"/>
</dbReference>
<keyword evidence="4" id="KW-0732">Signal</keyword>
<sequence>MLDSFLNGKNLWRTRVSAIVCSAIIVGLLAGCGDSTSKEAASAKQASSNASSTEVAPAGQQSGTSSERTITDEVGNEVKLPAEVQRVFAPNMEDSLVALGVKPAAQWSNGKLGHFYLQDQLKDVPKIDLSGGLPSPEVLMAHNPDLIILHTESYAKNGTYENYAKIAPTYVFKNAAGDIEKSLVTMGDLLGKSNEAEQAVQAYRQKVSEAKAKLSTVVGDKKVAIIRFAPRGVSLMGAQYFCGFALHQDLGLGMSKLVENKTAANISLEILPELDADFIFVINAYDQGTERMTEMMASDIWKSMPAVKNGHVYEVNNQHWLGSGLVAYEKIIDDTVRLLTSK</sequence>
<evidence type="ECO:0000256" key="1">
    <source>
        <dbReference type="ARBA" id="ARBA00004196"/>
    </source>
</evidence>
<evidence type="ECO:0000259" key="6">
    <source>
        <dbReference type="PROSITE" id="PS50983"/>
    </source>
</evidence>
<dbReference type="PANTHER" id="PTHR30532">
    <property type="entry name" value="IRON III DICITRATE-BINDING PERIPLASMIC PROTEIN"/>
    <property type="match status" value="1"/>
</dbReference>
<feature type="compositionally biased region" description="Polar residues" evidence="5">
    <location>
        <begin position="59"/>
        <end position="68"/>
    </location>
</feature>
<evidence type="ECO:0000256" key="3">
    <source>
        <dbReference type="ARBA" id="ARBA00022448"/>
    </source>
</evidence>
<organism evidence="7 8">
    <name type="scientific">Paenibacillus agilis</name>
    <dbReference type="NCBI Taxonomy" id="3020863"/>
    <lineage>
        <taxon>Bacteria</taxon>
        <taxon>Bacillati</taxon>
        <taxon>Bacillota</taxon>
        <taxon>Bacilli</taxon>
        <taxon>Bacillales</taxon>
        <taxon>Paenibacillaceae</taxon>
        <taxon>Paenibacillus</taxon>
    </lineage>
</organism>
<dbReference type="InterPro" id="IPR002491">
    <property type="entry name" value="ABC_transptr_periplasmic_BD"/>
</dbReference>
<dbReference type="EMBL" id="VNJK01000001">
    <property type="protein sequence ID" value="TVX93667.1"/>
    <property type="molecule type" value="Genomic_DNA"/>
</dbReference>
<dbReference type="AlphaFoldDB" id="A0A559J1B0"/>
<dbReference type="OrthoDB" id="2417096at2"/>
<protein>
    <submittedName>
        <fullName evidence="7">ABC transporter substrate-binding protein</fullName>
    </submittedName>
</protein>
<reference evidence="7 8" key="1">
    <citation type="submission" date="2019-07" db="EMBL/GenBank/DDBJ databases">
        <authorList>
            <person name="Kim J."/>
        </authorList>
    </citation>
    <scope>NUCLEOTIDE SEQUENCE [LARGE SCALE GENOMIC DNA]</scope>
    <source>
        <strain evidence="7 8">N4</strain>
    </source>
</reference>
<evidence type="ECO:0000313" key="7">
    <source>
        <dbReference type="EMBL" id="TVX93667.1"/>
    </source>
</evidence>
<gene>
    <name evidence="7" type="ORF">FPZ44_11730</name>
</gene>
<comment type="caution">
    <text evidence="7">The sequence shown here is derived from an EMBL/GenBank/DDBJ whole genome shotgun (WGS) entry which is preliminary data.</text>
</comment>
<dbReference type="Pfam" id="PF01497">
    <property type="entry name" value="Peripla_BP_2"/>
    <property type="match status" value="1"/>
</dbReference>
<dbReference type="InterPro" id="IPR051313">
    <property type="entry name" value="Bact_iron-sidero_bind"/>
</dbReference>
<evidence type="ECO:0000256" key="2">
    <source>
        <dbReference type="ARBA" id="ARBA00008814"/>
    </source>
</evidence>
<dbReference type="Proteomes" id="UP000318102">
    <property type="component" value="Unassembled WGS sequence"/>
</dbReference>
<comment type="similarity">
    <text evidence="2">Belongs to the bacterial solute-binding protein 8 family.</text>
</comment>
<dbReference type="GO" id="GO:1901678">
    <property type="term" value="P:iron coordination entity transport"/>
    <property type="evidence" value="ECO:0007669"/>
    <property type="project" value="UniProtKB-ARBA"/>
</dbReference>
<dbReference type="PROSITE" id="PS50983">
    <property type="entry name" value="FE_B12_PBP"/>
    <property type="match status" value="1"/>
</dbReference>
<evidence type="ECO:0000256" key="5">
    <source>
        <dbReference type="SAM" id="MobiDB-lite"/>
    </source>
</evidence>
<dbReference type="SUPFAM" id="SSF53807">
    <property type="entry name" value="Helical backbone' metal receptor"/>
    <property type="match status" value="1"/>
</dbReference>
<dbReference type="PANTHER" id="PTHR30532:SF1">
    <property type="entry name" value="IRON(3+)-HYDROXAMATE-BINDING PROTEIN FHUD"/>
    <property type="match status" value="1"/>
</dbReference>
<feature type="compositionally biased region" description="Low complexity" evidence="5">
    <location>
        <begin position="43"/>
        <end position="53"/>
    </location>
</feature>
<proteinExistence type="inferred from homology"/>
<evidence type="ECO:0000256" key="4">
    <source>
        <dbReference type="ARBA" id="ARBA00022729"/>
    </source>
</evidence>
<comment type="subcellular location">
    <subcellularLocation>
        <location evidence="1">Cell envelope</location>
    </subcellularLocation>
</comment>
<keyword evidence="3" id="KW-0813">Transport</keyword>
<dbReference type="Gene3D" id="3.40.50.1980">
    <property type="entry name" value="Nitrogenase molybdenum iron protein domain"/>
    <property type="match status" value="2"/>
</dbReference>
<evidence type="ECO:0000313" key="8">
    <source>
        <dbReference type="Proteomes" id="UP000318102"/>
    </source>
</evidence>
<feature type="region of interest" description="Disordered" evidence="5">
    <location>
        <begin position="43"/>
        <end position="73"/>
    </location>
</feature>
<accession>A0A559J1B0</accession>
<feature type="domain" description="Fe/B12 periplasmic-binding" evidence="6">
    <location>
        <begin position="84"/>
        <end position="342"/>
    </location>
</feature>